<gene>
    <name evidence="1" type="ORF">S03H2_72024</name>
</gene>
<sequence>YSTKTIDAEGHYFFIVPADDPDTPAKDGAYAGDLIEFLVDGVSVATSPFEIGGLTKLDLTVTITTYALTMAVDG</sequence>
<reference evidence="1" key="1">
    <citation type="journal article" date="2014" name="Front. Microbiol.">
        <title>High frequency of phylogenetically diverse reductive dehalogenase-homologous genes in deep subseafloor sedimentary metagenomes.</title>
        <authorList>
            <person name="Kawai M."/>
            <person name="Futagami T."/>
            <person name="Toyoda A."/>
            <person name="Takaki Y."/>
            <person name="Nishi S."/>
            <person name="Hori S."/>
            <person name="Arai W."/>
            <person name="Tsubouchi T."/>
            <person name="Morono Y."/>
            <person name="Uchiyama I."/>
            <person name="Ito T."/>
            <person name="Fujiyama A."/>
            <person name="Inagaki F."/>
            <person name="Takami H."/>
        </authorList>
    </citation>
    <scope>NUCLEOTIDE SEQUENCE</scope>
    <source>
        <strain evidence="1">Expedition CK06-06</strain>
    </source>
</reference>
<evidence type="ECO:0000313" key="1">
    <source>
        <dbReference type="EMBL" id="GAH96650.1"/>
    </source>
</evidence>
<name>X1KSQ3_9ZZZZ</name>
<organism evidence="1">
    <name type="scientific">marine sediment metagenome</name>
    <dbReference type="NCBI Taxonomy" id="412755"/>
    <lineage>
        <taxon>unclassified sequences</taxon>
        <taxon>metagenomes</taxon>
        <taxon>ecological metagenomes</taxon>
    </lineage>
</organism>
<dbReference type="EMBL" id="BARU01048474">
    <property type="protein sequence ID" value="GAH96650.1"/>
    <property type="molecule type" value="Genomic_DNA"/>
</dbReference>
<feature type="non-terminal residue" evidence="1">
    <location>
        <position position="1"/>
    </location>
</feature>
<accession>X1KSQ3</accession>
<proteinExistence type="predicted"/>
<protein>
    <submittedName>
        <fullName evidence="1">Uncharacterized protein</fullName>
    </submittedName>
</protein>
<dbReference type="AlphaFoldDB" id="X1KSQ3"/>
<comment type="caution">
    <text evidence="1">The sequence shown here is derived from an EMBL/GenBank/DDBJ whole genome shotgun (WGS) entry which is preliminary data.</text>
</comment>
<feature type="non-terminal residue" evidence="1">
    <location>
        <position position="74"/>
    </location>
</feature>